<dbReference type="InterPro" id="IPR027417">
    <property type="entry name" value="P-loop_NTPase"/>
</dbReference>
<dbReference type="InterPro" id="IPR003593">
    <property type="entry name" value="AAA+_ATPase"/>
</dbReference>
<keyword evidence="2" id="KW-0677">Repeat</keyword>
<feature type="domain" description="ABC transporter" evidence="6">
    <location>
        <begin position="266"/>
        <end position="511"/>
    </location>
</feature>
<dbReference type="CDD" id="cd03216">
    <property type="entry name" value="ABC_Carb_Monos_I"/>
    <property type="match status" value="1"/>
</dbReference>
<evidence type="ECO:0000313" key="7">
    <source>
        <dbReference type="EMBL" id="MCP2330264.1"/>
    </source>
</evidence>
<name>A0ABT1JCP9_ACTCY</name>
<dbReference type="Pfam" id="PF00005">
    <property type="entry name" value="ABC_tran"/>
    <property type="match status" value="2"/>
</dbReference>
<evidence type="ECO:0000313" key="8">
    <source>
        <dbReference type="Proteomes" id="UP000791080"/>
    </source>
</evidence>
<evidence type="ECO:0000256" key="3">
    <source>
        <dbReference type="ARBA" id="ARBA00022741"/>
    </source>
</evidence>
<dbReference type="SUPFAM" id="SSF52540">
    <property type="entry name" value="P-loop containing nucleoside triphosphate hydrolases"/>
    <property type="match status" value="2"/>
</dbReference>
<accession>A0ABT1JCP9</accession>
<dbReference type="InterPro" id="IPR050107">
    <property type="entry name" value="ABC_carbohydrate_import_ATPase"/>
</dbReference>
<keyword evidence="3" id="KW-0547">Nucleotide-binding</keyword>
<evidence type="ECO:0000256" key="5">
    <source>
        <dbReference type="SAM" id="MobiDB-lite"/>
    </source>
</evidence>
<evidence type="ECO:0000256" key="1">
    <source>
        <dbReference type="ARBA" id="ARBA00022448"/>
    </source>
</evidence>
<dbReference type="CDD" id="cd03215">
    <property type="entry name" value="ABC_Carb_Monos_II"/>
    <property type="match status" value="1"/>
</dbReference>
<dbReference type="InterPro" id="IPR017871">
    <property type="entry name" value="ABC_transporter-like_CS"/>
</dbReference>
<gene>
    <name evidence="7" type="ORF">G443_000534</name>
</gene>
<evidence type="ECO:0000256" key="2">
    <source>
        <dbReference type="ARBA" id="ARBA00022737"/>
    </source>
</evidence>
<protein>
    <submittedName>
        <fullName evidence="7">Ribose transport system ATP-binding protein</fullName>
    </submittedName>
</protein>
<evidence type="ECO:0000256" key="4">
    <source>
        <dbReference type="ARBA" id="ARBA00022840"/>
    </source>
</evidence>
<proteinExistence type="predicted"/>
<dbReference type="PANTHER" id="PTHR43790">
    <property type="entry name" value="CARBOHYDRATE TRANSPORT ATP-BINDING PROTEIN MG119-RELATED"/>
    <property type="match status" value="1"/>
</dbReference>
<evidence type="ECO:0000259" key="6">
    <source>
        <dbReference type="PROSITE" id="PS50893"/>
    </source>
</evidence>
<dbReference type="EMBL" id="AUBJ02000001">
    <property type="protein sequence ID" value="MCP2330264.1"/>
    <property type="molecule type" value="Genomic_DNA"/>
</dbReference>
<dbReference type="PROSITE" id="PS00211">
    <property type="entry name" value="ABC_TRANSPORTER_1"/>
    <property type="match status" value="1"/>
</dbReference>
<dbReference type="InterPro" id="IPR003439">
    <property type="entry name" value="ABC_transporter-like_ATP-bd"/>
</dbReference>
<organism evidence="7 8">
    <name type="scientific">Actinoalloteichus caeruleus DSM 43889</name>
    <dbReference type="NCBI Taxonomy" id="1120930"/>
    <lineage>
        <taxon>Bacteria</taxon>
        <taxon>Bacillati</taxon>
        <taxon>Actinomycetota</taxon>
        <taxon>Actinomycetes</taxon>
        <taxon>Pseudonocardiales</taxon>
        <taxon>Pseudonocardiaceae</taxon>
        <taxon>Actinoalloteichus</taxon>
        <taxon>Actinoalloteichus cyanogriseus</taxon>
    </lineage>
</organism>
<keyword evidence="1" id="KW-0813">Transport</keyword>
<sequence length="546" mass="58784">MGGTTHSSTDPFPPLLDVSDVTRSFPGVRALSGMRLDLRHGEVLALVGENGAGKSTLMRLLSGVDQPDTGRFLLDGREIRPSGPGHARSLGIGIIHQEFSLVPDLTVAQNLFLGREPRRWRWFVDRRALDRRAAELVAELGLPLDPDAPVATLSVAHQQLVEIARALSHRPRVLIMDEPTAALDADEVETLHALIRRFQGPNTGVIYISHRMDEIRRVADRITVIRDGRYVATRAVSTTSTDEVVSLMVGRAVATSTAPAPTRVARRPGPVVLSVRGLSTRGLLRDVSFDLHEGEILGFAGLMGAGRTETARALVGADPSTGGTVEVRGRPARIRNPAEAAALGVGYLSEDRKRYGLLLDHDVGTNITLAALASRFATAGVVRRRAARTAAQGYVRALGVRTPSLDRPVRNLSGGNQQKVVLARWLARDCDVLIVDEPTRGVDVGAKEEIHQLLEGLANDGTSVIVISSELPEVLRLSDRVVVMSEGRVTGILPAAEASQEAIMRYATLRPENTGTPPPDRDAPGDQYRAGAPEPTAPEHGREARP</sequence>
<dbReference type="RefSeq" id="WP_026418176.1">
    <property type="nucleotide sequence ID" value="NZ_AUBJ02000001.1"/>
</dbReference>
<dbReference type="Proteomes" id="UP000791080">
    <property type="component" value="Unassembled WGS sequence"/>
</dbReference>
<dbReference type="GO" id="GO:0005524">
    <property type="term" value="F:ATP binding"/>
    <property type="evidence" value="ECO:0007669"/>
    <property type="project" value="UniProtKB-KW"/>
</dbReference>
<dbReference type="SMART" id="SM00382">
    <property type="entry name" value="AAA"/>
    <property type="match status" value="2"/>
</dbReference>
<dbReference type="PROSITE" id="PS50893">
    <property type="entry name" value="ABC_TRANSPORTER_2"/>
    <property type="match status" value="2"/>
</dbReference>
<dbReference type="Gene3D" id="3.40.50.300">
    <property type="entry name" value="P-loop containing nucleotide triphosphate hydrolases"/>
    <property type="match status" value="2"/>
</dbReference>
<feature type="compositionally biased region" description="Basic and acidic residues" evidence="5">
    <location>
        <begin position="537"/>
        <end position="546"/>
    </location>
</feature>
<reference evidence="7 8" key="1">
    <citation type="submission" date="2022-06" db="EMBL/GenBank/DDBJ databases">
        <title>Genomic Encyclopedia of Type Strains, Phase I: the one thousand microbial genomes (KMG-I) project.</title>
        <authorList>
            <person name="Kyrpides N."/>
        </authorList>
    </citation>
    <scope>NUCLEOTIDE SEQUENCE [LARGE SCALE GENOMIC DNA]</scope>
    <source>
        <strain evidence="7 8">DSM 43889</strain>
    </source>
</reference>
<feature type="region of interest" description="Disordered" evidence="5">
    <location>
        <begin position="509"/>
        <end position="546"/>
    </location>
</feature>
<keyword evidence="8" id="KW-1185">Reference proteome</keyword>
<dbReference type="PANTHER" id="PTHR43790:SF9">
    <property type="entry name" value="GALACTOFURANOSE TRANSPORTER ATP-BINDING PROTEIN YTFR"/>
    <property type="match status" value="1"/>
</dbReference>
<keyword evidence="4 7" id="KW-0067">ATP-binding</keyword>
<comment type="caution">
    <text evidence="7">The sequence shown here is derived from an EMBL/GenBank/DDBJ whole genome shotgun (WGS) entry which is preliminary data.</text>
</comment>
<feature type="domain" description="ABC transporter" evidence="6">
    <location>
        <begin position="16"/>
        <end position="252"/>
    </location>
</feature>